<feature type="repeat" description="TPR" evidence="1">
    <location>
        <begin position="342"/>
        <end position="375"/>
    </location>
</feature>
<reference evidence="6" key="1">
    <citation type="submission" date="2025-08" db="UniProtKB">
        <authorList>
            <consortium name="RefSeq"/>
        </authorList>
    </citation>
    <scope>IDENTIFICATION</scope>
</reference>
<evidence type="ECO:0000256" key="2">
    <source>
        <dbReference type="SAM" id="MobiDB-lite"/>
    </source>
</evidence>
<dbReference type="InterPro" id="IPR058900">
    <property type="entry name" value="TTC28_C"/>
</dbReference>
<keyword evidence="1" id="KW-0802">TPR repeat</keyword>
<name>A0AAJ7WI36_9ACAR</name>
<feature type="region of interest" description="Disordered" evidence="2">
    <location>
        <begin position="1359"/>
        <end position="1381"/>
    </location>
</feature>
<evidence type="ECO:0000259" key="3">
    <source>
        <dbReference type="Pfam" id="PF12770"/>
    </source>
</evidence>
<dbReference type="Pfam" id="PF13176">
    <property type="entry name" value="TPR_7"/>
    <property type="match status" value="2"/>
</dbReference>
<dbReference type="Pfam" id="PF07721">
    <property type="entry name" value="TPR_4"/>
    <property type="match status" value="1"/>
</dbReference>
<feature type="region of interest" description="Disordered" evidence="2">
    <location>
        <begin position="2143"/>
        <end position="2207"/>
    </location>
</feature>
<dbReference type="InterPro" id="IPR011990">
    <property type="entry name" value="TPR-like_helical_dom_sf"/>
</dbReference>
<feature type="domain" description="TTC28 C-terminal" evidence="4">
    <location>
        <begin position="1861"/>
        <end position="1961"/>
    </location>
</feature>
<dbReference type="Pfam" id="PF13424">
    <property type="entry name" value="TPR_12"/>
    <property type="match status" value="7"/>
</dbReference>
<evidence type="ECO:0000256" key="1">
    <source>
        <dbReference type="PROSITE-ProRule" id="PRU00339"/>
    </source>
</evidence>
<dbReference type="Proteomes" id="UP000694867">
    <property type="component" value="Unplaced"/>
</dbReference>
<organism evidence="5 6">
    <name type="scientific">Galendromus occidentalis</name>
    <name type="common">western predatory mite</name>
    <dbReference type="NCBI Taxonomy" id="34638"/>
    <lineage>
        <taxon>Eukaryota</taxon>
        <taxon>Metazoa</taxon>
        <taxon>Ecdysozoa</taxon>
        <taxon>Arthropoda</taxon>
        <taxon>Chelicerata</taxon>
        <taxon>Arachnida</taxon>
        <taxon>Acari</taxon>
        <taxon>Parasitiformes</taxon>
        <taxon>Mesostigmata</taxon>
        <taxon>Gamasina</taxon>
        <taxon>Phytoseioidea</taxon>
        <taxon>Phytoseiidae</taxon>
        <taxon>Typhlodrominae</taxon>
        <taxon>Galendromus</taxon>
    </lineage>
</organism>
<feature type="region of interest" description="Disordered" evidence="2">
    <location>
        <begin position="696"/>
        <end position="725"/>
    </location>
</feature>
<feature type="repeat" description="TPR" evidence="1">
    <location>
        <begin position="622"/>
        <end position="655"/>
    </location>
</feature>
<dbReference type="GeneID" id="100898361"/>
<evidence type="ECO:0000313" key="5">
    <source>
        <dbReference type="Proteomes" id="UP000694867"/>
    </source>
</evidence>
<feature type="repeat" description="TPR" evidence="1">
    <location>
        <begin position="1142"/>
        <end position="1175"/>
    </location>
</feature>
<dbReference type="InterPro" id="IPR011717">
    <property type="entry name" value="TPR-4"/>
</dbReference>
<feature type="repeat" description="TPR" evidence="1">
    <location>
        <begin position="662"/>
        <end position="695"/>
    </location>
</feature>
<feature type="repeat" description="TPR" evidence="1">
    <location>
        <begin position="153"/>
        <end position="186"/>
    </location>
</feature>
<dbReference type="Pfam" id="PF13181">
    <property type="entry name" value="TPR_8"/>
    <property type="match status" value="2"/>
</dbReference>
<sequence>MGKLLGSLHDFLVLLGEAKIRELILHADEFICSACASAATTLSDSRSEMLEISDPDLGDGGLDGNGFSELSQDDSAPDSALLAAFQEKVHQAAIACSQANFDTAVRLYTAALQIDPRNHVLYSNRSAAHIKMGSFHAALADAVRARELSATWPKAYYREGIALQHLGRHSEALAAFASGLSQDPKSEQMLDGLIEAALSSPLKTTFEPMYRQLQAMRMDRQAFVITSVIGQELLDAQEFAPGAIVLEAALLVGSTASLKLRGSVLSALSSAYWALNDVDKAISYMQQDLTVAKALNDIPGECRAHHNLGSAFFSKGFLNEALQSHKNQLVLSMRVKDTVSAAQALTSLGHVYTALGDLGMALASHQQCVQLIRENGDRLEEARETGNVGAVYLAMGDFDNAVQCHFTHVAIAKSIGNQTEEAKAYSNLGSAHHFRRQYNRAIEFYEEVLRLSVEIEDRALEARAYAGLGHAARALHDSVNARRWYEKQLDLALASKDRVAEARSLSNLGTAFHMAGEYGAALKLHQQHLRLARSLGDVPAMGKALGNIGKALVGQRCHKQAIKYHIEELRLMQELGDRSLESTTHGHLAGAYQALGMHEQALSHHHAQLNIARELNDAPGEACALCNLGNCYSSKGEFARAIPYYENFLRLSQELGLTTNETRACHFLGYAHFCLGNHSEAIIHYERALCLSSEDSIDSTTPNSSPDTTVTTVDSGSEHRPGSSKSFRLLSEKQDLSRAYCNLGLARAAVGDFKLALECQRRFLTIAQATRDVQGKFRALGNIGDVFMRMGNGQEAIKAYHQQLILCREDPSHKDLEASSYSSLGNCHREMKIFDKALVYHAQELQIHKELGNLQGECRAQASLGQTHTILGNFAEALRCFQAQLEKARELRSSSLESQALTNVGITRLRLGHFDEALATFQRQAALLDSMEGPNMSLEQARISGYLGECYLGLGDFKEAITRFQQYLRSSIRLSSPKDQEQAYRGVGNAYKSLGDLSQAVMYFEKRLVVSHEIGDPEVKCGAYGDLGALHGEMANYSQAISCLEHKMRLAEDSGDLISRAQAAASLGKVYAKMQEFDKAVECHRMDLLISEDNTQDLQGQARAHCNLGNTFELMRRFDDAIRHQEVHLRLASQLEDKAAKALAFSSLGRIYHARGDLAKATEYLQQGLSMAELLGKQDEEAQIRRRLAFALWAQGDLDGACVELGKTADLLEASRYLPHSEADQRATYAALQRAQVLMNRHEDALTTAERLRVRFDRHSLRHSNTHAFPCSQVTTEAIVDTVDRQKAAVIYFSVVMGSLYSWLIVPQKGVVKFAETTISEASHLQSGIDIPDIEGRTNFAKRDDLILKHLNSVKEALGVGSDGNSGRSDEDGTESDSEGFGRLRRNHLLNSSSYSLSSVFSVGSVSVASANINRNDTINRNRSPRPQWTGPPALHALYDILIAPFEEELSCVHEIAVVPDGTLYLVPFAMLRGENISYLGERFSISMVPSITALKSGQRAKVIRHGNNNTANNLNGGTCGPESNTALVIGNPRLTPGMQKMLDLGDIPRAHEEAELVGELLMTEPLLGLEATKENVMCRLEKATIIHIAAHISWKLPGIVLSLGSNVLEGEHPYIAAENAEDDDEEEIPVSSEFLLSPQDLKSLQLRAKLVVLSSCHTRSEHGEIREEGLTQISKAFLAAGAQCVILSLWPVTDTAVKILYRTFYSSLLQGSKVAAALAEAMRTIQTTKQFAHPANWSSFILIGTDVRVAYQAAAMGQALVEMLREPEKSRDALRVCLHLVEKSLQRIHRGQRNAMYTTQKSIENKIGCSVSGWKELLISVGFRFEPAANNLPAAVFFPQADPGDRLNRCSSNLQALLGLSAQTQGAIAKVMSNGELIDDIVHLMRRVVSQLGEARVEQSVECPVSVKLWSVPGCHELLASLGFDLMEVGRDEVTLRLDRAANPRTIEFALQALQALLDPLDPQDEIHSVQDDPENSVNTDEDDGSLGSHASLRAEPSADFQPAPSSMSRRSRIISVGDGAFSHFVKTRGEPDGLSATAGCIEVDGSAEHPRRPKSSKSNWSLKEEHIYASASSHGSLQDETLRSRIDALSLRDNLGEQRRGRNMNERVLPHHDNRADAGIGLAPSFLNILRSDLRHVHAPVAPSLLTGPPGPEPPRASRPPPPPPPTERLRGRAPLRSIKRSTVEKGSLKELNRSPDSEEDKTISCFTRSASEVRRRSGIFSASVFGRSKDSLV</sequence>
<feature type="compositionally biased region" description="Pro residues" evidence="2">
    <location>
        <begin position="2151"/>
        <end position="2169"/>
    </location>
</feature>
<dbReference type="SUPFAM" id="SSF48452">
    <property type="entry name" value="TPR-like"/>
    <property type="match status" value="7"/>
</dbReference>
<dbReference type="PANTHER" id="PTHR10098:SF108">
    <property type="entry name" value="TETRATRICOPEPTIDE REPEAT PROTEIN 28"/>
    <property type="match status" value="1"/>
</dbReference>
<protein>
    <submittedName>
        <fullName evidence="6">Tetratricopeptide repeat protein 28</fullName>
    </submittedName>
</protein>
<dbReference type="Gene3D" id="1.25.40.10">
    <property type="entry name" value="Tetratricopeptide repeat domain"/>
    <property type="match status" value="6"/>
</dbReference>
<dbReference type="PROSITE" id="PS50005">
    <property type="entry name" value="TPR"/>
    <property type="match status" value="9"/>
</dbReference>
<dbReference type="KEGG" id="goe:100898361"/>
<feature type="compositionally biased region" description="Acidic residues" evidence="2">
    <location>
        <begin position="1973"/>
        <end position="1986"/>
    </location>
</feature>
<feature type="compositionally biased region" description="Basic and acidic residues" evidence="2">
    <location>
        <begin position="2184"/>
        <end position="2205"/>
    </location>
</feature>
<dbReference type="PANTHER" id="PTHR10098">
    <property type="entry name" value="RAPSYN-RELATED"/>
    <property type="match status" value="1"/>
</dbReference>
<dbReference type="SMART" id="SM00028">
    <property type="entry name" value="TPR"/>
    <property type="match status" value="25"/>
</dbReference>
<dbReference type="InterPro" id="IPR019734">
    <property type="entry name" value="TPR_rpt"/>
</dbReference>
<dbReference type="InterPro" id="IPR024983">
    <property type="entry name" value="CHAT_dom"/>
</dbReference>
<feature type="region of interest" description="Disordered" evidence="2">
    <location>
        <begin position="1965"/>
        <end position="2012"/>
    </location>
</feature>
<feature type="repeat" description="TPR" evidence="1">
    <location>
        <begin position="898"/>
        <end position="931"/>
    </location>
</feature>
<keyword evidence="5" id="KW-1185">Reference proteome</keyword>
<evidence type="ECO:0000313" key="6">
    <source>
        <dbReference type="RefSeq" id="XP_028967667.1"/>
    </source>
</evidence>
<gene>
    <name evidence="6" type="primary">LOC100898361</name>
</gene>
<feature type="repeat" description="TPR" evidence="1">
    <location>
        <begin position="422"/>
        <end position="455"/>
    </location>
</feature>
<feature type="domain" description="CHAT" evidence="3">
    <location>
        <begin position="1434"/>
        <end position="1745"/>
    </location>
</feature>
<evidence type="ECO:0000259" key="4">
    <source>
        <dbReference type="Pfam" id="PF26117"/>
    </source>
</evidence>
<proteinExistence type="predicted"/>
<accession>A0AAJ7WI36</accession>
<feature type="compositionally biased region" description="Low complexity" evidence="2">
    <location>
        <begin position="698"/>
        <end position="715"/>
    </location>
</feature>
<dbReference type="Pfam" id="PF12770">
    <property type="entry name" value="CHAT"/>
    <property type="match status" value="1"/>
</dbReference>
<feature type="repeat" description="TPR" evidence="1">
    <location>
        <begin position="981"/>
        <end position="1014"/>
    </location>
</feature>
<dbReference type="GO" id="GO:0042802">
    <property type="term" value="F:identical protein binding"/>
    <property type="evidence" value="ECO:0007669"/>
    <property type="project" value="InterPro"/>
</dbReference>
<feature type="repeat" description="TPR" evidence="1">
    <location>
        <begin position="1061"/>
        <end position="1094"/>
    </location>
</feature>
<dbReference type="Pfam" id="PF26117">
    <property type="entry name" value="TTC28_C"/>
    <property type="match status" value="1"/>
</dbReference>
<dbReference type="RefSeq" id="XP_028967667.1">
    <property type="nucleotide sequence ID" value="XM_029111834.1"/>
</dbReference>
<dbReference type="FunFam" id="1.25.40.10:FF:000040">
    <property type="entry name" value="Tetratricopeptide repeat domain 28"/>
    <property type="match status" value="1"/>
</dbReference>